<dbReference type="InterPro" id="IPR036693">
    <property type="entry name" value="TF_LuxR_autoind-bd_dom_sf"/>
</dbReference>
<dbReference type="CDD" id="cd06170">
    <property type="entry name" value="LuxR_C_like"/>
    <property type="match status" value="1"/>
</dbReference>
<dbReference type="Pfam" id="PF03472">
    <property type="entry name" value="Autoind_bind"/>
    <property type="match status" value="1"/>
</dbReference>
<feature type="domain" description="HTH luxR-type" evidence="4">
    <location>
        <begin position="180"/>
        <end position="245"/>
    </location>
</feature>
<dbReference type="InterPro" id="IPR000792">
    <property type="entry name" value="Tscrpt_reg_LuxR_C"/>
</dbReference>
<name>A0A9Q2NQW7_9RHOB</name>
<dbReference type="Pfam" id="PF00196">
    <property type="entry name" value="GerE"/>
    <property type="match status" value="1"/>
</dbReference>
<dbReference type="InterPro" id="IPR005143">
    <property type="entry name" value="TF_LuxR_autoind-bd_dom"/>
</dbReference>
<comment type="caution">
    <text evidence="5">The sequence shown here is derived from an EMBL/GenBank/DDBJ whole genome shotgun (WGS) entry which is preliminary data.</text>
</comment>
<dbReference type="PANTHER" id="PTHR44688">
    <property type="entry name" value="DNA-BINDING TRANSCRIPTIONAL ACTIVATOR DEVR_DOSR"/>
    <property type="match status" value="1"/>
</dbReference>
<accession>A0A9Q2NQW7</accession>
<dbReference type="SMART" id="SM00421">
    <property type="entry name" value="HTH_LUXR"/>
    <property type="match status" value="1"/>
</dbReference>
<dbReference type="PROSITE" id="PS50043">
    <property type="entry name" value="HTH_LUXR_2"/>
    <property type="match status" value="1"/>
</dbReference>
<dbReference type="Gene3D" id="1.10.10.10">
    <property type="entry name" value="Winged helix-like DNA-binding domain superfamily/Winged helix DNA-binding domain"/>
    <property type="match status" value="1"/>
</dbReference>
<dbReference type="InterPro" id="IPR016032">
    <property type="entry name" value="Sig_transdc_resp-reg_C-effctor"/>
</dbReference>
<organism evidence="5 6">
    <name type="scientific">Pseudosulfitobacter pseudonitzschiae</name>
    <dbReference type="NCBI Taxonomy" id="1402135"/>
    <lineage>
        <taxon>Bacteria</taxon>
        <taxon>Pseudomonadati</taxon>
        <taxon>Pseudomonadota</taxon>
        <taxon>Alphaproteobacteria</taxon>
        <taxon>Rhodobacterales</taxon>
        <taxon>Roseobacteraceae</taxon>
        <taxon>Pseudosulfitobacter</taxon>
    </lineage>
</organism>
<reference evidence="5" key="1">
    <citation type="submission" date="2021-01" db="EMBL/GenBank/DDBJ databases">
        <title>Diatom-associated Roseobacters Show Island Model of Population Structure.</title>
        <authorList>
            <person name="Qu L."/>
            <person name="Feng X."/>
            <person name="Chen Y."/>
            <person name="Li L."/>
            <person name="Wang X."/>
            <person name="Hu Z."/>
            <person name="Wang H."/>
            <person name="Luo H."/>
        </authorList>
    </citation>
    <scope>NUCLEOTIDE SEQUENCE</scope>
    <source>
        <strain evidence="5">SM26-45</strain>
    </source>
</reference>
<dbReference type="AlphaFoldDB" id="A0A9Q2NQW7"/>
<dbReference type="EMBL" id="JAFBWN010000006">
    <property type="protein sequence ID" value="MBM2355261.1"/>
    <property type="molecule type" value="Genomic_DNA"/>
</dbReference>
<sequence length="246" mass="27403">MQSKIAAIDKAKDIQTLWALTLEGLAESGIDHVIYLTVNSDFSAPFTLTNRPDIYTTLQPQDDPFLAHCCQSYAISFTGYEFLSEHAYLPDTAKDFIKDAAAHGFFSGLGIPMRLEGSQRFGGFNLGTGLSRAQFDDRITPKAEALRFFCLIAHRRIEELAREQDIQPDPAFRDLKVAPGFAVTADLSARESELIYLVASGLSRKECARMCEISPHTVSDYLKSAYRKLGVKNRAEAAQLIWRKGD</sequence>
<keyword evidence="2" id="KW-0238">DNA-binding</keyword>
<proteinExistence type="predicted"/>
<gene>
    <name evidence="5" type="ORF">JQX14_11970</name>
</gene>
<dbReference type="PRINTS" id="PR00038">
    <property type="entry name" value="HTHLUXR"/>
</dbReference>
<keyword evidence="1" id="KW-0805">Transcription regulation</keyword>
<keyword evidence="3" id="KW-0804">Transcription</keyword>
<evidence type="ECO:0000256" key="3">
    <source>
        <dbReference type="ARBA" id="ARBA00023163"/>
    </source>
</evidence>
<evidence type="ECO:0000313" key="5">
    <source>
        <dbReference type="EMBL" id="MBM2355261.1"/>
    </source>
</evidence>
<dbReference type="GO" id="GO:0006355">
    <property type="term" value="P:regulation of DNA-templated transcription"/>
    <property type="evidence" value="ECO:0007669"/>
    <property type="project" value="InterPro"/>
</dbReference>
<dbReference type="RefSeq" id="WP_231034290.1">
    <property type="nucleotide sequence ID" value="NZ_JAJNGX010000006.1"/>
</dbReference>
<dbReference type="Proteomes" id="UP000809337">
    <property type="component" value="Unassembled WGS sequence"/>
</dbReference>
<dbReference type="InterPro" id="IPR036388">
    <property type="entry name" value="WH-like_DNA-bd_sf"/>
</dbReference>
<dbReference type="SUPFAM" id="SSF46894">
    <property type="entry name" value="C-terminal effector domain of the bipartite response regulators"/>
    <property type="match status" value="1"/>
</dbReference>
<evidence type="ECO:0000259" key="4">
    <source>
        <dbReference type="PROSITE" id="PS50043"/>
    </source>
</evidence>
<dbReference type="Gene3D" id="3.30.450.80">
    <property type="entry name" value="Transcription factor LuxR-like, autoinducer-binding domain"/>
    <property type="match status" value="1"/>
</dbReference>
<dbReference type="SUPFAM" id="SSF75516">
    <property type="entry name" value="Pheromone-binding domain of LuxR-like quorum-sensing transcription factors"/>
    <property type="match status" value="1"/>
</dbReference>
<evidence type="ECO:0000256" key="2">
    <source>
        <dbReference type="ARBA" id="ARBA00023125"/>
    </source>
</evidence>
<protein>
    <submittedName>
        <fullName evidence="5">Autoinducer binding domain-containing protein</fullName>
    </submittedName>
</protein>
<evidence type="ECO:0000313" key="6">
    <source>
        <dbReference type="Proteomes" id="UP000809337"/>
    </source>
</evidence>
<evidence type="ECO:0000256" key="1">
    <source>
        <dbReference type="ARBA" id="ARBA00023015"/>
    </source>
</evidence>
<dbReference type="PANTHER" id="PTHR44688:SF16">
    <property type="entry name" value="DNA-BINDING TRANSCRIPTIONAL ACTIVATOR DEVR_DOSR"/>
    <property type="match status" value="1"/>
</dbReference>
<dbReference type="GO" id="GO:0003677">
    <property type="term" value="F:DNA binding"/>
    <property type="evidence" value="ECO:0007669"/>
    <property type="project" value="UniProtKB-KW"/>
</dbReference>